<organism evidence="2 3">
    <name type="scientific">Roseibium algae</name>
    <dbReference type="NCBI Taxonomy" id="3123038"/>
    <lineage>
        <taxon>Bacteria</taxon>
        <taxon>Pseudomonadati</taxon>
        <taxon>Pseudomonadota</taxon>
        <taxon>Alphaproteobacteria</taxon>
        <taxon>Hyphomicrobiales</taxon>
        <taxon>Stappiaceae</taxon>
        <taxon>Roseibium</taxon>
    </lineage>
</organism>
<dbReference type="InterPro" id="IPR036291">
    <property type="entry name" value="NAD(P)-bd_dom_sf"/>
</dbReference>
<protein>
    <submittedName>
        <fullName evidence="2">SDR family oxidoreductase</fullName>
        <ecNumber evidence="2">1.6.5.2</ecNumber>
    </submittedName>
</protein>
<dbReference type="PANTHER" id="PTHR47129">
    <property type="entry name" value="QUINONE OXIDOREDUCTASE 2"/>
    <property type="match status" value="1"/>
</dbReference>
<dbReference type="GO" id="GO:0003955">
    <property type="term" value="F:NAD(P)H dehydrogenase (quinone) activity"/>
    <property type="evidence" value="ECO:0007669"/>
    <property type="project" value="UniProtKB-EC"/>
</dbReference>
<dbReference type="InterPro" id="IPR016040">
    <property type="entry name" value="NAD(P)-bd_dom"/>
</dbReference>
<sequence>MTVAITGASGQLGSRAIENLKTRIDPENIIGLARSPDKASDLGIAVRAFDYTKPETQVAALEGVKTLVLIPTGASADRLGWHLNVINAAKAAGVHRIIYVSMLKTDVSPISIMPDHKKTEEAIRAAGLAYTMLRNPWYYEIWTRTLSAAIQSGELISTIGNGKVTPASRQDLAEAVAAVAADDRHENKIYELGGDEQFTFADLAAEVSRQSGKEVRYKNLPQDEYIEFLNASGLPEWQSEIIADAEGHAEHGWLFDDSKTLSGLIGRPTTTLKDAVAAALT</sequence>
<name>A0ABU8TNF6_9HYPH</name>
<dbReference type="PANTHER" id="PTHR47129:SF1">
    <property type="entry name" value="NMRA-LIKE DOMAIN-CONTAINING PROTEIN"/>
    <property type="match status" value="1"/>
</dbReference>
<dbReference type="EMBL" id="JBAKIA010000012">
    <property type="protein sequence ID" value="MEJ8475679.1"/>
    <property type="molecule type" value="Genomic_DNA"/>
</dbReference>
<dbReference type="Gene3D" id="3.40.50.720">
    <property type="entry name" value="NAD(P)-binding Rossmann-like Domain"/>
    <property type="match status" value="1"/>
</dbReference>
<dbReference type="Proteomes" id="UP001385499">
    <property type="component" value="Unassembled WGS sequence"/>
</dbReference>
<keyword evidence="2" id="KW-0560">Oxidoreductase</keyword>
<evidence type="ECO:0000313" key="3">
    <source>
        <dbReference type="Proteomes" id="UP001385499"/>
    </source>
</evidence>
<accession>A0ABU8TNF6</accession>
<dbReference type="Pfam" id="PF13460">
    <property type="entry name" value="NAD_binding_10"/>
    <property type="match status" value="1"/>
</dbReference>
<dbReference type="InterPro" id="IPR052718">
    <property type="entry name" value="NmrA-type_oxidoreductase"/>
</dbReference>
<dbReference type="CDD" id="cd05269">
    <property type="entry name" value="TMR_SDR_a"/>
    <property type="match status" value="1"/>
</dbReference>
<feature type="domain" description="NAD(P)-binding" evidence="1">
    <location>
        <begin position="7"/>
        <end position="182"/>
    </location>
</feature>
<gene>
    <name evidence="2" type="ORF">V6575_16420</name>
</gene>
<evidence type="ECO:0000259" key="1">
    <source>
        <dbReference type="Pfam" id="PF13460"/>
    </source>
</evidence>
<comment type="caution">
    <text evidence="2">The sequence shown here is derived from an EMBL/GenBank/DDBJ whole genome shotgun (WGS) entry which is preliminary data.</text>
</comment>
<proteinExistence type="predicted"/>
<keyword evidence="3" id="KW-1185">Reference proteome</keyword>
<dbReference type="Gene3D" id="3.90.25.10">
    <property type="entry name" value="UDP-galactose 4-epimerase, domain 1"/>
    <property type="match status" value="1"/>
</dbReference>
<dbReference type="SUPFAM" id="SSF51735">
    <property type="entry name" value="NAD(P)-binding Rossmann-fold domains"/>
    <property type="match status" value="1"/>
</dbReference>
<evidence type="ECO:0000313" key="2">
    <source>
        <dbReference type="EMBL" id="MEJ8475679.1"/>
    </source>
</evidence>
<dbReference type="EC" id="1.6.5.2" evidence="2"/>
<dbReference type="RefSeq" id="WP_340275861.1">
    <property type="nucleotide sequence ID" value="NZ_JBAKIA010000012.1"/>
</dbReference>
<reference evidence="2 3" key="1">
    <citation type="submission" date="2024-02" db="EMBL/GenBank/DDBJ databases">
        <title>Roseibium algae sp. nov., isolated from marine alga (Grateloupia sp.), showing potential in myo-inositol conversion.</title>
        <authorList>
            <person name="Wang Y."/>
        </authorList>
    </citation>
    <scope>NUCLEOTIDE SEQUENCE [LARGE SCALE GENOMIC DNA]</scope>
    <source>
        <strain evidence="2 3">H3510</strain>
    </source>
</reference>